<dbReference type="GO" id="GO:0043138">
    <property type="term" value="F:3'-5' DNA helicase activity"/>
    <property type="evidence" value="ECO:0007669"/>
    <property type="project" value="UniProtKB-EC"/>
</dbReference>
<evidence type="ECO:0000256" key="2">
    <source>
        <dbReference type="ARBA" id="ARBA00022722"/>
    </source>
</evidence>
<dbReference type="PANTHER" id="PTHR11070">
    <property type="entry name" value="UVRD / RECB / PCRA DNA HELICASE FAMILY MEMBER"/>
    <property type="match status" value="1"/>
</dbReference>
<comment type="catalytic activity">
    <reaction evidence="14">
        <text>ATP + H2O = ADP + phosphate + H(+)</text>
        <dbReference type="Rhea" id="RHEA:13065"/>
        <dbReference type="ChEBI" id="CHEBI:15377"/>
        <dbReference type="ChEBI" id="CHEBI:15378"/>
        <dbReference type="ChEBI" id="CHEBI:30616"/>
        <dbReference type="ChEBI" id="CHEBI:43474"/>
        <dbReference type="ChEBI" id="CHEBI:456216"/>
        <dbReference type="EC" id="5.6.2.4"/>
    </reaction>
</comment>
<accession>A0A402CZ01</accession>
<keyword evidence="16" id="KW-1185">Reference proteome</keyword>
<proteinExistence type="inferred from homology"/>
<name>A0A402CZ01_9BACT</name>
<dbReference type="GO" id="GO:0000725">
    <property type="term" value="P:recombinational repair"/>
    <property type="evidence" value="ECO:0007669"/>
    <property type="project" value="TreeGrafter"/>
</dbReference>
<dbReference type="GO" id="GO:0033202">
    <property type="term" value="C:DNA helicase complex"/>
    <property type="evidence" value="ECO:0007669"/>
    <property type="project" value="TreeGrafter"/>
</dbReference>
<dbReference type="InterPro" id="IPR014017">
    <property type="entry name" value="DNA_helicase_UvrD-like_C"/>
</dbReference>
<dbReference type="EMBL" id="AP025739">
    <property type="protein sequence ID" value="BDI29613.1"/>
    <property type="molecule type" value="Genomic_DNA"/>
</dbReference>
<comment type="catalytic activity">
    <reaction evidence="12">
        <text>Couples ATP hydrolysis with the unwinding of duplex DNA by translocating in the 3'-5' direction.</text>
        <dbReference type="EC" id="5.6.2.4"/>
    </reaction>
</comment>
<dbReference type="GO" id="GO:0004527">
    <property type="term" value="F:exonuclease activity"/>
    <property type="evidence" value="ECO:0007669"/>
    <property type="project" value="UniProtKB-KW"/>
</dbReference>
<dbReference type="InterPro" id="IPR027417">
    <property type="entry name" value="P-loop_NTPase"/>
</dbReference>
<keyword evidence="10" id="KW-0234">DNA repair</keyword>
<dbReference type="InterPro" id="IPR014016">
    <property type="entry name" value="UvrD-like_ATP-bd"/>
</dbReference>
<evidence type="ECO:0000256" key="11">
    <source>
        <dbReference type="ARBA" id="ARBA00023235"/>
    </source>
</evidence>
<dbReference type="Pfam" id="PF13361">
    <property type="entry name" value="UvrD_C"/>
    <property type="match status" value="2"/>
</dbReference>
<dbReference type="CDD" id="cd17932">
    <property type="entry name" value="DEXQc_UvrD"/>
    <property type="match status" value="1"/>
</dbReference>
<dbReference type="Gene3D" id="1.10.486.10">
    <property type="entry name" value="PCRA, domain 4"/>
    <property type="match status" value="1"/>
</dbReference>
<keyword evidence="11" id="KW-0413">Isomerase</keyword>
<dbReference type="PANTHER" id="PTHR11070:SF2">
    <property type="entry name" value="ATP-DEPENDENT DNA HELICASE SRS2"/>
    <property type="match status" value="1"/>
</dbReference>
<dbReference type="GO" id="GO:0005524">
    <property type="term" value="F:ATP binding"/>
    <property type="evidence" value="ECO:0007669"/>
    <property type="project" value="UniProtKB-UniRule"/>
</dbReference>
<dbReference type="InterPro" id="IPR038726">
    <property type="entry name" value="PDDEXK_AddAB-type"/>
</dbReference>
<sequence>MSTTLQDIRRKACARRVALGFSLDTAHTAVEIAAVLAVPAESPAPAAHAEAHRALHGDHECTAGQEADVQGAALARVDDLPEDLRREGEADAYAAEILLPTPLMARLFWEERCTASEAAARVGVDSALVQGQMAHAVLLPAVSEEPSQETAANREVTLDPSQRAAAEAVRGPLLLGAGPGTGKTKTLVGRCQFLTRTQGVKPEQILALTFSRDAAREMRERLISGDVGTERCGPWVGTFHSFGLEILRRYGSEIGLPEQVKLLGTLDAVTLLENHLDRLELDVLDNLRNPAYHLRGVLRQISRAKDELCAPLEYDKHVAAMQADAEAAALALAAKGGKKVLKKDQEVVERQEAAAAKAREVARCYHVYEALLAENGYLDFADLISRAVGLLEHAPHVLADLRGRYPHVLADEYQDVNRGCARLVRLLAGDEAHGLWAVGDHRQSIYRFRGASPANVAAFGRDYPGGSRLELGVNYRSRRPIVECFAVAARGMGGEGAQEFPGWDAARGAAASSEHPAVLYASAPDDEGQVDGVARSITALREQGWAYRDQAILCRTHAQAQSLVDRLTERGVPILYLGALLERPEIKDLICLLSLYGGGPSTGLVRIAALPEYSVPREDILMLLRRAMRDERPFFEALADVVLWDGLSPAAIPGLGRLTAQLAALDASERDPVAILGAYLFDQSQFIRHLEDADTPAFAAMQKRMAVYQLWELARDYDGGIVRSSVAPTGPPNRVRDFLAHLQRLDAVGESPQGATPPGAESLDAVRIMTAHKAKGLEYPVVYVPNLGHGQFPSRGRHDGIPEPPGLTGASDDETEEDNCLFFVALSRARDHLILSRSAANAKGKEIEPSPLINLISPWLIANSAALVEWPSGRSETSEESDVSPNAPPALPHHSASSLEQYGRCPRQYYYERELQLPAEPPSGAYPKFAAAVRQTLRWLDDECAAGRLPASEALTAQFETVWIEHGPVGRLHEARYRAHAQRLLATALQFATTDRAALENPSLRATLATCHISTRPEVVYERPSDGALVIARYFNTKPAPTDMTDKRLALLRKAAADSHPDRPILLELRYLEDGSTAEVAAPATEYKAKLEADRLLKYERAAQGIARRDFAPAPETQDTCSGCGYRWVCPS</sequence>
<evidence type="ECO:0000256" key="14">
    <source>
        <dbReference type="ARBA" id="ARBA00048988"/>
    </source>
</evidence>
<dbReference type="EC" id="5.6.2.4" evidence="13"/>
<evidence type="ECO:0000256" key="4">
    <source>
        <dbReference type="ARBA" id="ARBA00022763"/>
    </source>
</evidence>
<dbReference type="GO" id="GO:0003677">
    <property type="term" value="F:DNA binding"/>
    <property type="evidence" value="ECO:0007669"/>
    <property type="project" value="UniProtKB-KW"/>
</dbReference>
<evidence type="ECO:0000256" key="3">
    <source>
        <dbReference type="ARBA" id="ARBA00022741"/>
    </source>
</evidence>
<evidence type="ECO:0000256" key="9">
    <source>
        <dbReference type="ARBA" id="ARBA00023125"/>
    </source>
</evidence>
<evidence type="ECO:0000256" key="8">
    <source>
        <dbReference type="ARBA" id="ARBA00022840"/>
    </source>
</evidence>
<dbReference type="KEGG" id="ccot:CCAX7_16640"/>
<evidence type="ECO:0000256" key="1">
    <source>
        <dbReference type="ARBA" id="ARBA00009922"/>
    </source>
</evidence>
<reference evidence="15 16" key="1">
    <citation type="journal article" date="2019" name="Int. J. Syst. Evol. Microbiol.">
        <title>Capsulimonas corticalis gen. nov., sp. nov., an aerobic capsulated bacterium, of a novel bacterial order, Capsulimonadales ord. nov., of the class Armatimonadia of the phylum Armatimonadetes.</title>
        <authorList>
            <person name="Li J."/>
            <person name="Kudo C."/>
            <person name="Tonouchi A."/>
        </authorList>
    </citation>
    <scope>NUCLEOTIDE SEQUENCE [LARGE SCALE GENOMIC DNA]</scope>
    <source>
        <strain evidence="15 16">AX-7</strain>
    </source>
</reference>
<keyword evidence="5" id="KW-0378">Hydrolase</keyword>
<keyword evidence="4" id="KW-0227">DNA damage</keyword>
<evidence type="ECO:0000256" key="7">
    <source>
        <dbReference type="ARBA" id="ARBA00022839"/>
    </source>
</evidence>
<dbReference type="RefSeq" id="WP_165864342.1">
    <property type="nucleotide sequence ID" value="NZ_AP025739.1"/>
</dbReference>
<dbReference type="Pfam" id="PF12705">
    <property type="entry name" value="PDDEXK_1"/>
    <property type="match status" value="1"/>
</dbReference>
<organism evidence="15 16">
    <name type="scientific">Capsulimonas corticalis</name>
    <dbReference type="NCBI Taxonomy" id="2219043"/>
    <lineage>
        <taxon>Bacteria</taxon>
        <taxon>Bacillati</taxon>
        <taxon>Armatimonadota</taxon>
        <taxon>Armatimonadia</taxon>
        <taxon>Capsulimonadales</taxon>
        <taxon>Capsulimonadaceae</taxon>
        <taxon>Capsulimonas</taxon>
    </lineage>
</organism>
<keyword evidence="2" id="KW-0540">Nuclease</keyword>
<keyword evidence="8" id="KW-0067">ATP-binding</keyword>
<dbReference type="PROSITE" id="PS51198">
    <property type="entry name" value="UVRD_HELICASE_ATP_BIND"/>
    <property type="match status" value="1"/>
</dbReference>
<keyword evidence="9" id="KW-0238">DNA-binding</keyword>
<dbReference type="SUPFAM" id="SSF52540">
    <property type="entry name" value="P-loop containing nucleoside triphosphate hydrolases"/>
    <property type="match status" value="1"/>
</dbReference>
<dbReference type="AlphaFoldDB" id="A0A402CZ01"/>
<dbReference type="Gene3D" id="1.10.10.160">
    <property type="match status" value="1"/>
</dbReference>
<keyword evidence="7" id="KW-0269">Exonuclease</keyword>
<evidence type="ECO:0000313" key="15">
    <source>
        <dbReference type="EMBL" id="BDI29613.1"/>
    </source>
</evidence>
<evidence type="ECO:0000256" key="12">
    <source>
        <dbReference type="ARBA" id="ARBA00034617"/>
    </source>
</evidence>
<dbReference type="Gene3D" id="3.40.50.300">
    <property type="entry name" value="P-loop containing nucleotide triphosphate hydrolases"/>
    <property type="match status" value="3"/>
</dbReference>
<gene>
    <name evidence="15" type="ORF">CCAX7_16640</name>
</gene>
<evidence type="ECO:0000313" key="16">
    <source>
        <dbReference type="Proteomes" id="UP000287394"/>
    </source>
</evidence>
<keyword evidence="3" id="KW-0547">Nucleotide-binding</keyword>
<dbReference type="InterPro" id="IPR013986">
    <property type="entry name" value="DExx_box_DNA_helicase_dom_sf"/>
</dbReference>
<keyword evidence="6 15" id="KW-0347">Helicase</keyword>
<evidence type="ECO:0000256" key="10">
    <source>
        <dbReference type="ARBA" id="ARBA00023204"/>
    </source>
</evidence>
<dbReference type="PROSITE" id="PS51217">
    <property type="entry name" value="UVRD_HELICASE_CTER"/>
    <property type="match status" value="1"/>
</dbReference>
<dbReference type="GO" id="GO:0005829">
    <property type="term" value="C:cytosol"/>
    <property type="evidence" value="ECO:0007669"/>
    <property type="project" value="TreeGrafter"/>
</dbReference>
<evidence type="ECO:0000256" key="13">
    <source>
        <dbReference type="ARBA" id="ARBA00034808"/>
    </source>
</evidence>
<evidence type="ECO:0000256" key="5">
    <source>
        <dbReference type="ARBA" id="ARBA00022801"/>
    </source>
</evidence>
<dbReference type="InterPro" id="IPR000212">
    <property type="entry name" value="DNA_helicase_UvrD/REP"/>
</dbReference>
<evidence type="ECO:0000256" key="6">
    <source>
        <dbReference type="ARBA" id="ARBA00022806"/>
    </source>
</evidence>
<comment type="similarity">
    <text evidence="1">Belongs to the helicase family. UvrD subfamily.</text>
</comment>
<protein>
    <recommendedName>
        <fullName evidence="13">DNA 3'-5' helicase</fullName>
        <ecNumber evidence="13">5.6.2.4</ecNumber>
    </recommendedName>
</protein>
<dbReference type="Proteomes" id="UP000287394">
    <property type="component" value="Chromosome"/>
</dbReference>
<dbReference type="Pfam" id="PF00580">
    <property type="entry name" value="UvrD-helicase"/>
    <property type="match status" value="1"/>
</dbReference>